<organism evidence="3">
    <name type="scientific">Caenorhabditis brenneri</name>
    <name type="common">Nematode worm</name>
    <dbReference type="NCBI Taxonomy" id="135651"/>
    <lineage>
        <taxon>Eukaryota</taxon>
        <taxon>Metazoa</taxon>
        <taxon>Ecdysozoa</taxon>
        <taxon>Nematoda</taxon>
        <taxon>Chromadorea</taxon>
        <taxon>Rhabditida</taxon>
        <taxon>Rhabditina</taxon>
        <taxon>Rhabditomorpha</taxon>
        <taxon>Rhabditoidea</taxon>
        <taxon>Rhabditidae</taxon>
        <taxon>Peloderinae</taxon>
        <taxon>Caenorhabditis</taxon>
    </lineage>
</organism>
<dbReference type="HOGENOM" id="CLU_894964_0_0_1"/>
<dbReference type="Proteomes" id="UP000008068">
    <property type="component" value="Unassembled WGS sequence"/>
</dbReference>
<keyword evidence="3" id="KW-1185">Reference proteome</keyword>
<sequence>MSHCYLEQAGLYRATLEAMMFGSATPESEAKGFNDSVLERKAKKVTDLVKKFEKNMKLEDKTVETMMDKESEVAGMAAARSEATPQVQTKKVAQSTKSRSRIPSMEEFVDGILRASSPIPPAPSKNEAPAEPLVELQETPILTYRPVKRELNFALLDTALFTDITMSYRPTVRSEGRVRVAEAKASSTPKTMSAFTQESPDSAYNSPGSSASSIATTPLGSSTSAQTQDSAHSQDQEQELDVFLKLARAQLHATIKEYSAWDPEMLSTIAETGASRRHEALLKISEPCNITTTMLQIYKKCISGQTTKEMDTIIVSIVHLLEENVHLPRISILEEYLVVKFYKKTMQ</sequence>
<name>G0PJ81_CAEBE</name>
<feature type="compositionally biased region" description="Low complexity" evidence="1">
    <location>
        <begin position="202"/>
        <end position="215"/>
    </location>
</feature>
<dbReference type="InParanoid" id="G0PJ81"/>
<proteinExistence type="predicted"/>
<evidence type="ECO:0000313" key="2">
    <source>
        <dbReference type="EMBL" id="EGT58807.1"/>
    </source>
</evidence>
<accession>G0PJ81</accession>
<evidence type="ECO:0000256" key="1">
    <source>
        <dbReference type="SAM" id="MobiDB-lite"/>
    </source>
</evidence>
<dbReference type="AlphaFoldDB" id="G0PJ81"/>
<feature type="region of interest" description="Disordered" evidence="1">
    <location>
        <begin position="177"/>
        <end position="234"/>
    </location>
</feature>
<evidence type="ECO:0000313" key="3">
    <source>
        <dbReference type="Proteomes" id="UP000008068"/>
    </source>
</evidence>
<reference evidence="3" key="1">
    <citation type="submission" date="2011-07" db="EMBL/GenBank/DDBJ databases">
        <authorList>
            <consortium name="Caenorhabditis brenneri Sequencing and Analysis Consortium"/>
            <person name="Wilson R.K."/>
        </authorList>
    </citation>
    <scope>NUCLEOTIDE SEQUENCE [LARGE SCALE GENOMIC DNA]</scope>
    <source>
        <strain evidence="3">PB2801</strain>
    </source>
</reference>
<dbReference type="OrthoDB" id="5820180at2759"/>
<protein>
    <submittedName>
        <fullName evidence="2">Uncharacterized protein</fullName>
    </submittedName>
</protein>
<feature type="compositionally biased region" description="Polar residues" evidence="1">
    <location>
        <begin position="216"/>
        <end position="233"/>
    </location>
</feature>
<feature type="compositionally biased region" description="Polar residues" evidence="1">
    <location>
        <begin position="185"/>
        <end position="200"/>
    </location>
</feature>
<dbReference type="EMBL" id="GL380651">
    <property type="protein sequence ID" value="EGT58807.1"/>
    <property type="molecule type" value="Genomic_DNA"/>
</dbReference>
<gene>
    <name evidence="2" type="ORF">CAEBREN_16618</name>
</gene>